<feature type="transmembrane region" description="Helical" evidence="8">
    <location>
        <begin position="143"/>
        <end position="165"/>
    </location>
</feature>
<keyword evidence="4" id="KW-1003">Cell membrane</keyword>
<dbReference type="HOGENOM" id="CLU_013016_3_0_9"/>
<sequence>MRLSTTIKENKTIKYLLISSFFVIFLSIFSLFTGAYDINNSNQGWYIFRISRISRTLAVMLTGASISICGLTMQILTRNKMVDSTTTGTVEWAGLGLMFSYIFISSPTIFERTFFSIIFSFIGTIIFFMLIKKIKIKSSLVVPIVGIMLGAVISSISTFISLMFNARQTISVWFSASFSNIESGRYEILWIVVFFTAILFIFADKITLAGLGEDISKSLGLNYEKIIIIATILISLNIGIVSSVIGNIPFLGLIVPNILSKIIGDNLKTNLPLVTLVGMSILLAADILARTVISPFEIPVSLVMGILGAFVFLIMIIKKRLKNEK</sequence>
<accession>H3NMT4</accession>
<evidence type="ECO:0000256" key="1">
    <source>
        <dbReference type="ARBA" id="ARBA00004651"/>
    </source>
</evidence>
<feature type="transmembrane region" description="Helical" evidence="8">
    <location>
        <begin position="113"/>
        <end position="131"/>
    </location>
</feature>
<comment type="caution">
    <text evidence="9">The sequence shown here is derived from an EMBL/GenBank/DDBJ whole genome shotgun (WGS) entry which is preliminary data.</text>
</comment>
<dbReference type="PANTHER" id="PTHR30472">
    <property type="entry name" value="FERRIC ENTEROBACTIN TRANSPORT SYSTEM PERMEASE PROTEIN"/>
    <property type="match status" value="1"/>
</dbReference>
<keyword evidence="3" id="KW-0813">Transport</keyword>
<reference evidence="9 10" key="1">
    <citation type="submission" date="2012-01" db="EMBL/GenBank/DDBJ databases">
        <title>The Genome Sequence of Helcococcus kunzii ATCC 51366.</title>
        <authorList>
            <consortium name="The Broad Institute Genome Sequencing Platform"/>
            <person name="Earl A."/>
            <person name="Ward D."/>
            <person name="Feldgarden M."/>
            <person name="Gevers D."/>
            <person name="Huys G."/>
            <person name="Young S.K."/>
            <person name="Zeng Q."/>
            <person name="Gargeya S."/>
            <person name="Fitzgerald M."/>
            <person name="Haas B."/>
            <person name="Abouelleil A."/>
            <person name="Alvarado L."/>
            <person name="Arachchi H.M."/>
            <person name="Berlin A."/>
            <person name="Chapman S.B."/>
            <person name="Gearin G."/>
            <person name="Goldberg J."/>
            <person name="Griggs A."/>
            <person name="Gujja S."/>
            <person name="Hansen M."/>
            <person name="Heiman D."/>
            <person name="Howarth C."/>
            <person name="Larimer J."/>
            <person name="Lui A."/>
            <person name="MacDonald P.J.P."/>
            <person name="McCowen C."/>
            <person name="Montmayeur A."/>
            <person name="Murphy C."/>
            <person name="Neiman D."/>
            <person name="Pearson M."/>
            <person name="Priest M."/>
            <person name="Roberts A."/>
            <person name="Saif S."/>
            <person name="Shea T."/>
            <person name="Sisk P."/>
            <person name="Stolte C."/>
            <person name="Sykes S."/>
            <person name="Wortman J."/>
            <person name="Nusbaum C."/>
            <person name="Birren B."/>
        </authorList>
    </citation>
    <scope>NUCLEOTIDE SEQUENCE [LARGE SCALE GENOMIC DNA]</scope>
    <source>
        <strain evidence="9 10">ATCC 51366</strain>
    </source>
</reference>
<dbReference type="STRING" id="883114.HMPREF9709_00645"/>
<organism evidence="9 10">
    <name type="scientific">Helcococcus kunzii ATCC 51366</name>
    <dbReference type="NCBI Taxonomy" id="883114"/>
    <lineage>
        <taxon>Bacteria</taxon>
        <taxon>Bacillati</taxon>
        <taxon>Bacillota</taxon>
        <taxon>Tissierellia</taxon>
        <taxon>Tissierellales</taxon>
        <taxon>Peptoniphilaceae</taxon>
        <taxon>Helcococcus</taxon>
    </lineage>
</organism>
<feature type="transmembrane region" description="Helical" evidence="8">
    <location>
        <begin position="12"/>
        <end position="36"/>
    </location>
</feature>
<dbReference type="PATRIC" id="fig|883114.3.peg.639"/>
<dbReference type="PANTHER" id="PTHR30472:SF27">
    <property type="entry name" value="PETROBACTIN IMPORT SYSTEM PERMEASE PROTEIN YCLN"/>
    <property type="match status" value="1"/>
</dbReference>
<dbReference type="InterPro" id="IPR037294">
    <property type="entry name" value="ABC_BtuC-like"/>
</dbReference>
<dbReference type="Proteomes" id="UP000004191">
    <property type="component" value="Unassembled WGS sequence"/>
</dbReference>
<dbReference type="eggNOG" id="COG4606">
    <property type="taxonomic scope" value="Bacteria"/>
</dbReference>
<dbReference type="GO" id="GO:0033214">
    <property type="term" value="P:siderophore-iron import into cell"/>
    <property type="evidence" value="ECO:0007669"/>
    <property type="project" value="TreeGrafter"/>
</dbReference>
<dbReference type="CDD" id="cd06550">
    <property type="entry name" value="TM_ABC_iron-siderophores_like"/>
    <property type="match status" value="1"/>
</dbReference>
<keyword evidence="6 8" id="KW-1133">Transmembrane helix</keyword>
<dbReference type="SUPFAM" id="SSF81345">
    <property type="entry name" value="ABC transporter involved in vitamin B12 uptake, BtuC"/>
    <property type="match status" value="1"/>
</dbReference>
<keyword evidence="7 8" id="KW-0472">Membrane</keyword>
<evidence type="ECO:0000256" key="3">
    <source>
        <dbReference type="ARBA" id="ARBA00022448"/>
    </source>
</evidence>
<dbReference type="InterPro" id="IPR000522">
    <property type="entry name" value="ABC_transptr_permease_BtuC"/>
</dbReference>
<feature type="transmembrane region" description="Helical" evidence="8">
    <location>
        <begin position="57"/>
        <end position="77"/>
    </location>
</feature>
<comment type="subcellular location">
    <subcellularLocation>
        <location evidence="1">Cell membrane</location>
        <topology evidence="1">Multi-pass membrane protein</topology>
    </subcellularLocation>
</comment>
<dbReference type="GO" id="GO:0005886">
    <property type="term" value="C:plasma membrane"/>
    <property type="evidence" value="ECO:0007669"/>
    <property type="project" value="UniProtKB-SubCell"/>
</dbReference>
<evidence type="ECO:0000256" key="7">
    <source>
        <dbReference type="ARBA" id="ARBA00023136"/>
    </source>
</evidence>
<dbReference type="Gene3D" id="1.10.3470.10">
    <property type="entry name" value="ABC transporter involved in vitamin B12 uptake, BtuC"/>
    <property type="match status" value="1"/>
</dbReference>
<dbReference type="AlphaFoldDB" id="H3NMT4"/>
<keyword evidence="5 8" id="KW-0812">Transmembrane</keyword>
<feature type="transmembrane region" description="Helical" evidence="8">
    <location>
        <begin position="89"/>
        <end position="106"/>
    </location>
</feature>
<evidence type="ECO:0000256" key="4">
    <source>
        <dbReference type="ARBA" id="ARBA00022475"/>
    </source>
</evidence>
<feature type="transmembrane region" description="Helical" evidence="8">
    <location>
        <begin position="186"/>
        <end position="206"/>
    </location>
</feature>
<feature type="transmembrane region" description="Helical" evidence="8">
    <location>
        <begin position="226"/>
        <end position="259"/>
    </location>
</feature>
<evidence type="ECO:0008006" key="11">
    <source>
        <dbReference type="Google" id="ProtNLM"/>
    </source>
</evidence>
<evidence type="ECO:0000313" key="10">
    <source>
        <dbReference type="Proteomes" id="UP000004191"/>
    </source>
</evidence>
<evidence type="ECO:0000256" key="6">
    <source>
        <dbReference type="ARBA" id="ARBA00022989"/>
    </source>
</evidence>
<gene>
    <name evidence="9" type="ORF">HMPREF9709_00645</name>
</gene>
<evidence type="ECO:0000256" key="5">
    <source>
        <dbReference type="ARBA" id="ARBA00022692"/>
    </source>
</evidence>
<dbReference type="Pfam" id="PF01032">
    <property type="entry name" value="FecCD"/>
    <property type="match status" value="1"/>
</dbReference>
<protein>
    <recommendedName>
        <fullName evidence="11">Iron ABC transporter permease</fullName>
    </recommendedName>
</protein>
<evidence type="ECO:0000256" key="2">
    <source>
        <dbReference type="ARBA" id="ARBA00007935"/>
    </source>
</evidence>
<evidence type="ECO:0000313" key="9">
    <source>
        <dbReference type="EMBL" id="EHR34675.1"/>
    </source>
</evidence>
<keyword evidence="10" id="KW-1185">Reference proteome</keyword>
<name>H3NMT4_9FIRM</name>
<proteinExistence type="inferred from homology"/>
<comment type="similarity">
    <text evidence="2">Belongs to the binding-protein-dependent transport system permease family. FecCD subfamily.</text>
</comment>
<feature type="transmembrane region" description="Helical" evidence="8">
    <location>
        <begin position="271"/>
        <end position="292"/>
    </location>
</feature>
<feature type="transmembrane region" description="Helical" evidence="8">
    <location>
        <begin position="298"/>
        <end position="317"/>
    </location>
</feature>
<dbReference type="GO" id="GO:0022857">
    <property type="term" value="F:transmembrane transporter activity"/>
    <property type="evidence" value="ECO:0007669"/>
    <property type="project" value="InterPro"/>
</dbReference>
<evidence type="ECO:0000256" key="8">
    <source>
        <dbReference type="SAM" id="Phobius"/>
    </source>
</evidence>
<dbReference type="EMBL" id="AGEI01000019">
    <property type="protein sequence ID" value="EHR34675.1"/>
    <property type="molecule type" value="Genomic_DNA"/>
</dbReference>